<dbReference type="CDD" id="cd00090">
    <property type="entry name" value="HTH_ARSR"/>
    <property type="match status" value="1"/>
</dbReference>
<dbReference type="AlphaFoldDB" id="A0A4R9B0S5"/>
<gene>
    <name evidence="1" type="ORF">E3T48_13875</name>
</gene>
<sequence length="276" mass="28019">MPTEAIDPRGHAVLSGISRVAVLEVLRASTEPLSADAIAARVGLHANTVRSHLDRLTEAGLVTEAAEALGRPGRPRLLFRSAPSPEDAPVDSYRVLAGILAEGMAAGATGAQATGAPAGATPGARTGADAAALAGSRWGRRLATARNEADSAASADAAAPSAGRAHALERVVAILDQVGFSPVLGGPDHGAPTGTASLADDAPVVIELHRCPFIDVARSQADIVCSLHRGLIQGALERLDAPFGRVALEPFARPGVCLARLEPEPLQASLSAAHAE</sequence>
<proteinExistence type="predicted"/>
<organism evidence="1 2">
    <name type="scientific">Cryobacterium fucosi</name>
    <dbReference type="NCBI Taxonomy" id="1259157"/>
    <lineage>
        <taxon>Bacteria</taxon>
        <taxon>Bacillati</taxon>
        <taxon>Actinomycetota</taxon>
        <taxon>Actinomycetes</taxon>
        <taxon>Micrococcales</taxon>
        <taxon>Microbacteriaceae</taxon>
        <taxon>Cryobacterium</taxon>
    </lineage>
</organism>
<dbReference type="SUPFAM" id="SSF46785">
    <property type="entry name" value="Winged helix' DNA-binding domain"/>
    <property type="match status" value="1"/>
</dbReference>
<comment type="caution">
    <text evidence="1">The sequence shown here is derived from an EMBL/GenBank/DDBJ whole genome shotgun (WGS) entry which is preliminary data.</text>
</comment>
<evidence type="ECO:0000313" key="1">
    <source>
        <dbReference type="EMBL" id="TFD73953.1"/>
    </source>
</evidence>
<evidence type="ECO:0000313" key="2">
    <source>
        <dbReference type="Proteomes" id="UP000298313"/>
    </source>
</evidence>
<dbReference type="RefSeq" id="WP_134524625.1">
    <property type="nucleotide sequence ID" value="NZ_SOHH01000095.1"/>
</dbReference>
<dbReference type="Pfam" id="PF12840">
    <property type="entry name" value="HTH_20"/>
    <property type="match status" value="1"/>
</dbReference>
<dbReference type="InterPro" id="IPR036388">
    <property type="entry name" value="WH-like_DNA-bd_sf"/>
</dbReference>
<dbReference type="OrthoDB" id="3399802at2"/>
<name>A0A4R9B0S5_9MICO</name>
<dbReference type="InterPro" id="IPR036390">
    <property type="entry name" value="WH_DNA-bd_sf"/>
</dbReference>
<dbReference type="Proteomes" id="UP000298313">
    <property type="component" value="Unassembled WGS sequence"/>
</dbReference>
<dbReference type="Gene3D" id="1.10.10.10">
    <property type="entry name" value="Winged helix-like DNA-binding domain superfamily/Winged helix DNA-binding domain"/>
    <property type="match status" value="1"/>
</dbReference>
<keyword evidence="2" id="KW-1185">Reference proteome</keyword>
<protein>
    <submittedName>
        <fullName evidence="1">Winged helix-turn-helix transcriptional regulator</fullName>
    </submittedName>
</protein>
<dbReference type="InterPro" id="IPR011991">
    <property type="entry name" value="ArsR-like_HTH"/>
</dbReference>
<accession>A0A4R9B0S5</accession>
<reference evidence="1 2" key="1">
    <citation type="submission" date="2019-03" db="EMBL/GenBank/DDBJ databases">
        <title>Genomics of glacier-inhabiting Cryobacterium strains.</title>
        <authorList>
            <person name="Liu Q."/>
            <person name="Xin Y.-H."/>
        </authorList>
    </citation>
    <scope>NUCLEOTIDE SEQUENCE [LARGE SCALE GENOMIC DNA]</scope>
    <source>
        <strain evidence="1 2">Hh4</strain>
    </source>
</reference>
<dbReference type="EMBL" id="SOHH01000095">
    <property type="protein sequence ID" value="TFD73953.1"/>
    <property type="molecule type" value="Genomic_DNA"/>
</dbReference>